<evidence type="ECO:0008006" key="3">
    <source>
        <dbReference type="Google" id="ProtNLM"/>
    </source>
</evidence>
<dbReference type="InterPro" id="IPR027443">
    <property type="entry name" value="IPNS-like_sf"/>
</dbReference>
<dbReference type="GeneID" id="16995169"/>
<keyword evidence="2" id="KW-1185">Reference proteome</keyword>
<organism evidence="1 2">
    <name type="scientific">Cyanidioschyzon merolae (strain NIES-3377 / 10D)</name>
    <name type="common">Unicellular red alga</name>
    <dbReference type="NCBI Taxonomy" id="280699"/>
    <lineage>
        <taxon>Eukaryota</taxon>
        <taxon>Rhodophyta</taxon>
        <taxon>Bangiophyceae</taxon>
        <taxon>Cyanidiales</taxon>
        <taxon>Cyanidiaceae</taxon>
        <taxon>Cyanidioschyzon</taxon>
    </lineage>
</organism>
<dbReference type="SUPFAM" id="SSF51197">
    <property type="entry name" value="Clavaminate synthase-like"/>
    <property type="match status" value="1"/>
</dbReference>
<proteinExistence type="predicted"/>
<evidence type="ECO:0000313" key="1">
    <source>
        <dbReference type="EMBL" id="BAM81027.1"/>
    </source>
</evidence>
<dbReference type="EMBL" id="AP006495">
    <property type="protein sequence ID" value="BAM81027.1"/>
    <property type="molecule type" value="Genomic_DNA"/>
</dbReference>
<accession>M1VDU7</accession>
<dbReference type="HOGENOM" id="CLU_047601_0_0_1"/>
<sequence>MVQVELPVVDISSYRCYHNETGSANSSNASLPVDIERECFCIAQALARYGAVVIRDTTVSAEENNAFIELMASYFAHPDKAEDARPQLNYQVGWTPAFTERPRPIPADFHGDAPVTPRPQSVPPITSQDPKERFLWRIGPRPATSRFPEQNAPPVVPRRFAERWSQIMDRWGHRLLDAIQLVAEMVALGLGLGRDAFTSRMKDGPHLLAPTGSNLSGLLDRPNTVLAGFHYDLCFLTIHGKSNAPGLYLWTREGSRFPAKVPPGCLLVQAGLELEWLTGGLIQRGYHEVVADEAALALAKAHMEQQHDATGKQRRPFWRISSTLFAHIASDQVLEPLAGLAGVTDSSRVKYPPILAGDLVRRELMAISLCPSATATDTAS</sequence>
<dbReference type="Gramene" id="CMM173CT">
    <property type="protein sequence ID" value="CMM173CT"/>
    <property type="gene ID" value="CMM173C"/>
</dbReference>
<protein>
    <recommendedName>
        <fullName evidence="3">Isopenicillin N synthase-like Fe(2+) 2OG dioxygenase domain-containing protein</fullName>
    </recommendedName>
</protein>
<evidence type="ECO:0000313" key="2">
    <source>
        <dbReference type="Proteomes" id="UP000007014"/>
    </source>
</evidence>
<name>M1VDU7_CYAM1</name>
<dbReference type="Gene3D" id="2.60.120.330">
    <property type="entry name" value="B-lactam Antibiotic, Isopenicillin N Synthase, Chain"/>
    <property type="match status" value="1"/>
</dbReference>
<dbReference type="OrthoDB" id="10248513at2759"/>
<reference evidence="1 2" key="2">
    <citation type="journal article" date="2007" name="BMC Biol.">
        <title>A 100%-complete sequence reveals unusually simple genomic features in the hot-spring red alga Cyanidioschyzon merolae.</title>
        <authorList>
            <person name="Nozaki H."/>
            <person name="Takano H."/>
            <person name="Misumi O."/>
            <person name="Terasawa K."/>
            <person name="Matsuzaki M."/>
            <person name="Maruyama S."/>
            <person name="Nishida K."/>
            <person name="Yagisawa F."/>
            <person name="Yoshida Y."/>
            <person name="Fujiwara T."/>
            <person name="Takio S."/>
            <person name="Tamura K."/>
            <person name="Chung S.J."/>
            <person name="Nakamura S."/>
            <person name="Kuroiwa H."/>
            <person name="Tanaka K."/>
            <person name="Sato N."/>
            <person name="Kuroiwa T."/>
        </authorList>
    </citation>
    <scope>NUCLEOTIDE SEQUENCE [LARGE SCALE GENOMIC DNA]</scope>
    <source>
        <strain evidence="1 2">10D</strain>
    </source>
</reference>
<dbReference type="eggNOG" id="ENOG502QR0G">
    <property type="taxonomic scope" value="Eukaryota"/>
</dbReference>
<dbReference type="RefSeq" id="XP_005537063.1">
    <property type="nucleotide sequence ID" value="XM_005537006.1"/>
</dbReference>
<dbReference type="OMA" id="HQPDPKC"/>
<dbReference type="KEGG" id="cme:CYME_CMM173C"/>
<reference evidence="1 2" key="1">
    <citation type="journal article" date="2004" name="Nature">
        <title>Genome sequence of the ultrasmall unicellular red alga Cyanidioschyzon merolae 10D.</title>
        <authorList>
            <person name="Matsuzaki M."/>
            <person name="Misumi O."/>
            <person name="Shin-i T."/>
            <person name="Maruyama S."/>
            <person name="Takahara M."/>
            <person name="Miyagishima S."/>
            <person name="Mori T."/>
            <person name="Nishida K."/>
            <person name="Yagisawa F."/>
            <person name="Nishida K."/>
            <person name="Yoshida Y."/>
            <person name="Nishimura Y."/>
            <person name="Nakao S."/>
            <person name="Kobayashi T."/>
            <person name="Momoyama Y."/>
            <person name="Higashiyama T."/>
            <person name="Minoda A."/>
            <person name="Sano M."/>
            <person name="Nomoto H."/>
            <person name="Oishi K."/>
            <person name="Hayashi H."/>
            <person name="Ohta F."/>
            <person name="Nishizaka S."/>
            <person name="Haga S."/>
            <person name="Miura S."/>
            <person name="Morishita T."/>
            <person name="Kabeya Y."/>
            <person name="Terasawa K."/>
            <person name="Suzuki Y."/>
            <person name="Ishii Y."/>
            <person name="Asakawa S."/>
            <person name="Takano H."/>
            <person name="Ohta N."/>
            <person name="Kuroiwa H."/>
            <person name="Tanaka K."/>
            <person name="Shimizu N."/>
            <person name="Sugano S."/>
            <person name="Sato N."/>
            <person name="Nozaki H."/>
            <person name="Ogasawara N."/>
            <person name="Kohara Y."/>
            <person name="Kuroiwa T."/>
        </authorList>
    </citation>
    <scope>NUCLEOTIDE SEQUENCE [LARGE SCALE GENOMIC DNA]</scope>
    <source>
        <strain evidence="1 2">10D</strain>
    </source>
</reference>
<dbReference type="AlphaFoldDB" id="M1VDU7"/>
<dbReference type="Proteomes" id="UP000007014">
    <property type="component" value="Chromosome 13"/>
</dbReference>
<gene>
    <name evidence="1" type="ORF">CYME_CMM173C</name>
</gene>